<sequence>MSTLLIVDDESWARESVKALINHDEIGITQIIEATNGMEAIEFINSLKPDFIITDMKMPGMDGIRLLDILVKEYPDILAIVLSGYQDFMYTRQAIKSGVIEYLPKPVDETELNDALRKAIFTKRKKQEQQIGYPFLIGDFIELEELISPFRRTLSFSFKELNATQLSNSVNHFIPKVDARLRHDSSFIAYLHQLFLIVLEEMLKEHKVKLEDVGLNWNQLCYQGKRTFEDEITFLQQIGEQVIIAIDTIRKQKSKINLDEIKQYIDDNFTLMNMSLDVIAKKYFVSKEYLTTAFKKKYGCNVTEYIISSRMEMAKQLILTTTLQYKSIAEMVGYEDVSYFYRVFKKYYGTSPGKIRKN</sequence>
<evidence type="ECO:0000259" key="10">
    <source>
        <dbReference type="PROSITE" id="PS50110"/>
    </source>
</evidence>
<dbReference type="Gene3D" id="3.40.50.2300">
    <property type="match status" value="1"/>
</dbReference>
<accession>A0ABT9Z208</accession>
<evidence type="ECO:0000313" key="11">
    <source>
        <dbReference type="EMBL" id="MDQ0226283.1"/>
    </source>
</evidence>
<feature type="domain" description="Response regulatory" evidence="10">
    <location>
        <begin position="3"/>
        <end position="120"/>
    </location>
</feature>
<dbReference type="CDD" id="cd17536">
    <property type="entry name" value="REC_YesN-like"/>
    <property type="match status" value="1"/>
</dbReference>
<keyword evidence="4" id="KW-0902">Two-component regulatory system</keyword>
<organism evidence="11 12">
    <name type="scientific">Metabacillus niabensis</name>
    <dbReference type="NCBI Taxonomy" id="324854"/>
    <lineage>
        <taxon>Bacteria</taxon>
        <taxon>Bacillati</taxon>
        <taxon>Bacillota</taxon>
        <taxon>Bacilli</taxon>
        <taxon>Bacillales</taxon>
        <taxon>Bacillaceae</taxon>
        <taxon>Metabacillus</taxon>
    </lineage>
</organism>
<dbReference type="PRINTS" id="PR00032">
    <property type="entry name" value="HTHARAC"/>
</dbReference>
<dbReference type="SUPFAM" id="SSF46689">
    <property type="entry name" value="Homeodomain-like"/>
    <property type="match status" value="1"/>
</dbReference>
<evidence type="ECO:0000256" key="6">
    <source>
        <dbReference type="ARBA" id="ARBA00023125"/>
    </source>
</evidence>
<keyword evidence="5" id="KW-0805">Transcription regulation</keyword>
<dbReference type="PROSITE" id="PS01124">
    <property type="entry name" value="HTH_ARAC_FAMILY_2"/>
    <property type="match status" value="1"/>
</dbReference>
<feature type="modified residue" description="4-aspartylphosphate" evidence="8">
    <location>
        <position position="55"/>
    </location>
</feature>
<keyword evidence="2" id="KW-0963">Cytoplasm</keyword>
<evidence type="ECO:0000256" key="1">
    <source>
        <dbReference type="ARBA" id="ARBA00004496"/>
    </source>
</evidence>
<dbReference type="Gene3D" id="1.10.10.60">
    <property type="entry name" value="Homeodomain-like"/>
    <property type="match status" value="2"/>
</dbReference>
<dbReference type="InterPro" id="IPR001789">
    <property type="entry name" value="Sig_transdc_resp-reg_receiver"/>
</dbReference>
<dbReference type="RefSeq" id="WP_174880836.1">
    <property type="nucleotide sequence ID" value="NZ_CADEPK010000262.1"/>
</dbReference>
<dbReference type="Pfam" id="PF00072">
    <property type="entry name" value="Response_reg"/>
    <property type="match status" value="1"/>
</dbReference>
<evidence type="ECO:0000256" key="8">
    <source>
        <dbReference type="PROSITE-ProRule" id="PRU00169"/>
    </source>
</evidence>
<evidence type="ECO:0000256" key="3">
    <source>
        <dbReference type="ARBA" id="ARBA00022553"/>
    </source>
</evidence>
<keyword evidence="6" id="KW-0238">DNA-binding</keyword>
<evidence type="ECO:0000313" key="12">
    <source>
        <dbReference type="Proteomes" id="UP001232245"/>
    </source>
</evidence>
<dbReference type="InterPro" id="IPR009057">
    <property type="entry name" value="Homeodomain-like_sf"/>
</dbReference>
<comment type="caution">
    <text evidence="11">The sequence shown here is derived from an EMBL/GenBank/DDBJ whole genome shotgun (WGS) entry which is preliminary data.</text>
</comment>
<dbReference type="InterPro" id="IPR011006">
    <property type="entry name" value="CheY-like_superfamily"/>
</dbReference>
<dbReference type="EMBL" id="JAUSTZ010000004">
    <property type="protein sequence ID" value="MDQ0226283.1"/>
    <property type="molecule type" value="Genomic_DNA"/>
</dbReference>
<evidence type="ECO:0000259" key="9">
    <source>
        <dbReference type="PROSITE" id="PS01124"/>
    </source>
</evidence>
<gene>
    <name evidence="11" type="ORF">J2S02_002628</name>
</gene>
<proteinExistence type="predicted"/>
<dbReference type="InterPro" id="IPR020449">
    <property type="entry name" value="Tscrpt_reg_AraC-type_HTH"/>
</dbReference>
<dbReference type="PROSITE" id="PS50110">
    <property type="entry name" value="RESPONSE_REGULATORY"/>
    <property type="match status" value="1"/>
</dbReference>
<keyword evidence="12" id="KW-1185">Reference proteome</keyword>
<dbReference type="SUPFAM" id="SSF52172">
    <property type="entry name" value="CheY-like"/>
    <property type="match status" value="1"/>
</dbReference>
<dbReference type="Pfam" id="PF12833">
    <property type="entry name" value="HTH_18"/>
    <property type="match status" value="1"/>
</dbReference>
<evidence type="ECO:0000256" key="7">
    <source>
        <dbReference type="ARBA" id="ARBA00023163"/>
    </source>
</evidence>
<dbReference type="PANTHER" id="PTHR42713:SF3">
    <property type="entry name" value="TRANSCRIPTIONAL REGULATORY PROTEIN HPTR"/>
    <property type="match status" value="1"/>
</dbReference>
<name>A0ABT9Z208_9BACI</name>
<evidence type="ECO:0000256" key="4">
    <source>
        <dbReference type="ARBA" id="ARBA00023012"/>
    </source>
</evidence>
<dbReference type="SMART" id="SM00448">
    <property type="entry name" value="REC"/>
    <property type="match status" value="1"/>
</dbReference>
<dbReference type="InterPro" id="IPR051552">
    <property type="entry name" value="HptR"/>
</dbReference>
<keyword evidence="3 8" id="KW-0597">Phosphoprotein</keyword>
<comment type="subcellular location">
    <subcellularLocation>
        <location evidence="1">Cytoplasm</location>
    </subcellularLocation>
</comment>
<dbReference type="InterPro" id="IPR018060">
    <property type="entry name" value="HTH_AraC"/>
</dbReference>
<protein>
    <submittedName>
        <fullName evidence="11">Two-component system response regulator YesN</fullName>
    </submittedName>
</protein>
<dbReference type="Proteomes" id="UP001232245">
    <property type="component" value="Unassembled WGS sequence"/>
</dbReference>
<evidence type="ECO:0000256" key="2">
    <source>
        <dbReference type="ARBA" id="ARBA00022490"/>
    </source>
</evidence>
<dbReference type="PANTHER" id="PTHR42713">
    <property type="entry name" value="HISTIDINE KINASE-RELATED"/>
    <property type="match status" value="1"/>
</dbReference>
<feature type="domain" description="HTH araC/xylS-type" evidence="9">
    <location>
        <begin position="259"/>
        <end position="358"/>
    </location>
</feature>
<dbReference type="SMART" id="SM00342">
    <property type="entry name" value="HTH_ARAC"/>
    <property type="match status" value="1"/>
</dbReference>
<evidence type="ECO:0000256" key="5">
    <source>
        <dbReference type="ARBA" id="ARBA00023015"/>
    </source>
</evidence>
<reference evidence="11 12" key="1">
    <citation type="submission" date="2023-07" db="EMBL/GenBank/DDBJ databases">
        <title>Genomic Encyclopedia of Type Strains, Phase IV (KMG-IV): sequencing the most valuable type-strain genomes for metagenomic binning, comparative biology and taxonomic classification.</title>
        <authorList>
            <person name="Goeker M."/>
        </authorList>
    </citation>
    <scope>NUCLEOTIDE SEQUENCE [LARGE SCALE GENOMIC DNA]</scope>
    <source>
        <strain evidence="11 12">DSM 17723</strain>
    </source>
</reference>
<keyword evidence="7" id="KW-0804">Transcription</keyword>